<keyword evidence="3" id="KW-1185">Reference proteome</keyword>
<dbReference type="GO" id="GO:0016989">
    <property type="term" value="F:sigma factor antagonist activity"/>
    <property type="evidence" value="ECO:0007669"/>
    <property type="project" value="InterPro"/>
</dbReference>
<dbReference type="EMBL" id="FNOW01000002">
    <property type="protein sequence ID" value="SDX36808.1"/>
    <property type="molecule type" value="Genomic_DNA"/>
</dbReference>
<sequence length="191" mass="21212">MIDEPKHRLSALLDGELAATQLPALLDALTDDPELRACWERYTLIGQSIRGEAIHANARQLAEQVRTALHAEPTLLRPPRSLSTPRRWRRRDTGWALAASVTLMAVLTLPLLSTDSDAPELADVSRNTPLSVPLVEQQLAQQFEHQRWHLEQPELASKLDRYLVTHQAKASASGATGLLPYAMLVGYETGR</sequence>
<protein>
    <submittedName>
        <fullName evidence="2">Sigma-E factor negative regulatory protein RseA</fullName>
    </submittedName>
</protein>
<dbReference type="SUPFAM" id="SSF89069">
    <property type="entry name" value="N-terminal, cytoplasmic domain of anti-sigmaE factor RseA"/>
    <property type="match status" value="1"/>
</dbReference>
<dbReference type="Pfam" id="PF03872">
    <property type="entry name" value="RseA_N"/>
    <property type="match status" value="1"/>
</dbReference>
<dbReference type="CDD" id="cd16328">
    <property type="entry name" value="RseA_N"/>
    <property type="match status" value="1"/>
</dbReference>
<dbReference type="Gene3D" id="1.10.10.880">
    <property type="entry name" value="Anti sigma-E protein RseA, N-terminal domain"/>
    <property type="match status" value="1"/>
</dbReference>
<name>A0A1H3B544_ALLWA</name>
<dbReference type="InterPro" id="IPR036147">
    <property type="entry name" value="Anti-sigma_E_RseA_N_sf"/>
</dbReference>
<dbReference type="PANTHER" id="PTHR38104:SF1">
    <property type="entry name" value="ANTI-SIGMA-E FACTOR RSEA"/>
    <property type="match status" value="1"/>
</dbReference>
<evidence type="ECO:0000313" key="2">
    <source>
        <dbReference type="EMBL" id="SDX36808.1"/>
    </source>
</evidence>
<evidence type="ECO:0000313" key="3">
    <source>
        <dbReference type="Proteomes" id="UP000198672"/>
    </source>
</evidence>
<dbReference type="RefSeq" id="WP_091331578.1">
    <property type="nucleotide sequence ID" value="NZ_FNOW01000002.1"/>
</dbReference>
<dbReference type="STRING" id="61595.SAMN05421644_10234"/>
<evidence type="ECO:0000259" key="1">
    <source>
        <dbReference type="Pfam" id="PF03872"/>
    </source>
</evidence>
<dbReference type="PANTHER" id="PTHR38104">
    <property type="match status" value="1"/>
</dbReference>
<dbReference type="InterPro" id="IPR005572">
    <property type="entry name" value="Anti-sigma_E_RseA_N"/>
</dbReference>
<dbReference type="AlphaFoldDB" id="A0A1H3B544"/>
<gene>
    <name evidence="2" type="ORF">SAMN05421644_10234</name>
</gene>
<proteinExistence type="predicted"/>
<dbReference type="Proteomes" id="UP000198672">
    <property type="component" value="Unassembled WGS sequence"/>
</dbReference>
<reference evidence="3" key="1">
    <citation type="submission" date="2016-10" db="EMBL/GenBank/DDBJ databases">
        <authorList>
            <person name="Varghese N."/>
            <person name="Submissions S."/>
        </authorList>
    </citation>
    <scope>NUCLEOTIDE SEQUENCE [LARGE SCALE GENOMIC DNA]</scope>
    <source>
        <strain evidence="3">DSM 173</strain>
    </source>
</reference>
<organism evidence="2 3">
    <name type="scientific">Allochromatium warmingii</name>
    <name type="common">Chromatium warmingii</name>
    <dbReference type="NCBI Taxonomy" id="61595"/>
    <lineage>
        <taxon>Bacteria</taxon>
        <taxon>Pseudomonadati</taxon>
        <taxon>Pseudomonadota</taxon>
        <taxon>Gammaproteobacteria</taxon>
        <taxon>Chromatiales</taxon>
        <taxon>Chromatiaceae</taxon>
        <taxon>Allochromatium</taxon>
    </lineage>
</organism>
<feature type="domain" description="Anti sigma-E protein RseA N-terminal" evidence="1">
    <location>
        <begin position="6"/>
        <end position="89"/>
    </location>
</feature>
<accession>A0A1H3B544</accession>
<dbReference type="InterPro" id="IPR052383">
    <property type="entry name" value="Anti-sigma-E_RseA-like"/>
</dbReference>
<dbReference type="OrthoDB" id="5298512at2"/>